<keyword evidence="4 5" id="KW-0030">Aminoacyl-tRNA synthetase</keyword>
<keyword evidence="9" id="KW-1185">Reference proteome</keyword>
<evidence type="ECO:0000256" key="6">
    <source>
        <dbReference type="SAM" id="MobiDB-lite"/>
    </source>
</evidence>
<dbReference type="GO" id="GO:0043039">
    <property type="term" value="P:tRNA aminoacylation"/>
    <property type="evidence" value="ECO:0007669"/>
    <property type="project" value="InterPro"/>
</dbReference>
<evidence type="ECO:0000313" key="8">
    <source>
        <dbReference type="EMBL" id="RAZ91799.1"/>
    </source>
</evidence>
<dbReference type="GO" id="GO:0004812">
    <property type="term" value="F:aminoacyl-tRNA ligase activity"/>
    <property type="evidence" value="ECO:0007669"/>
    <property type="project" value="UniProtKB-KW"/>
</dbReference>
<dbReference type="Gene3D" id="3.40.50.620">
    <property type="entry name" value="HUPs"/>
    <property type="match status" value="1"/>
</dbReference>
<name>A0A330HYN6_9HYPH</name>
<dbReference type="GO" id="GO:0005524">
    <property type="term" value="F:ATP binding"/>
    <property type="evidence" value="ECO:0007669"/>
    <property type="project" value="UniProtKB-KW"/>
</dbReference>
<evidence type="ECO:0000256" key="4">
    <source>
        <dbReference type="ARBA" id="ARBA00023146"/>
    </source>
</evidence>
<dbReference type="AlphaFoldDB" id="A0A330HYN6"/>
<organism evidence="8 9">
    <name type="scientific">Mesorhizobium hawassense</name>
    <dbReference type="NCBI Taxonomy" id="1209954"/>
    <lineage>
        <taxon>Bacteria</taxon>
        <taxon>Pseudomonadati</taxon>
        <taxon>Pseudomonadota</taxon>
        <taxon>Alphaproteobacteria</taxon>
        <taxon>Hyphomicrobiales</taxon>
        <taxon>Phyllobacteriaceae</taxon>
        <taxon>Mesorhizobium</taxon>
    </lineage>
</organism>
<feature type="region of interest" description="Disordered" evidence="6">
    <location>
        <begin position="1"/>
        <end position="27"/>
    </location>
</feature>
<comment type="caution">
    <text evidence="8">The sequence shown here is derived from an EMBL/GenBank/DDBJ whole genome shotgun (WGS) entry which is preliminary data.</text>
</comment>
<dbReference type="EMBL" id="QMBP01000002">
    <property type="protein sequence ID" value="RAZ91799.1"/>
    <property type="molecule type" value="Genomic_DNA"/>
</dbReference>
<proteinExistence type="inferred from homology"/>
<dbReference type="OrthoDB" id="9801560at2"/>
<evidence type="ECO:0000259" key="7">
    <source>
        <dbReference type="Pfam" id="PF00749"/>
    </source>
</evidence>
<accession>A0A330HYN6</accession>
<keyword evidence="2 5" id="KW-0547">Nucleotide-binding</keyword>
<evidence type="ECO:0000256" key="5">
    <source>
        <dbReference type="RuleBase" id="RU363037"/>
    </source>
</evidence>
<evidence type="ECO:0000256" key="3">
    <source>
        <dbReference type="ARBA" id="ARBA00022840"/>
    </source>
</evidence>
<dbReference type="GO" id="GO:0006412">
    <property type="term" value="P:translation"/>
    <property type="evidence" value="ECO:0007669"/>
    <property type="project" value="UniProtKB-KW"/>
</dbReference>
<evidence type="ECO:0000256" key="2">
    <source>
        <dbReference type="ARBA" id="ARBA00022741"/>
    </source>
</evidence>
<keyword evidence="3 5" id="KW-0067">ATP-binding</keyword>
<dbReference type="InterPro" id="IPR020058">
    <property type="entry name" value="Glu/Gln-tRNA-synth_Ib_cat-dom"/>
</dbReference>
<dbReference type="InterPro" id="IPR014729">
    <property type="entry name" value="Rossmann-like_a/b/a_fold"/>
</dbReference>
<feature type="domain" description="Glutamyl/glutaminyl-tRNA synthetase class Ib catalytic" evidence="7">
    <location>
        <begin position="29"/>
        <end position="77"/>
    </location>
</feature>
<comment type="similarity">
    <text evidence="5">Belongs to the class-I aminoacyl-tRNA synthetase family.</text>
</comment>
<evidence type="ECO:0000313" key="9">
    <source>
        <dbReference type="Proteomes" id="UP000251558"/>
    </source>
</evidence>
<dbReference type="Proteomes" id="UP000251558">
    <property type="component" value="Unassembled WGS sequence"/>
</dbReference>
<evidence type="ECO:0000256" key="1">
    <source>
        <dbReference type="ARBA" id="ARBA00022598"/>
    </source>
</evidence>
<dbReference type="SUPFAM" id="SSF52374">
    <property type="entry name" value="Nucleotidylyl transferase"/>
    <property type="match status" value="1"/>
</dbReference>
<keyword evidence="5" id="KW-0648">Protein biosynthesis</keyword>
<dbReference type="Pfam" id="PF00749">
    <property type="entry name" value="tRNA-synt_1c"/>
    <property type="match status" value="1"/>
</dbReference>
<sequence length="149" mass="16668">MVTQDARFRRASARRSGRVRRRCRNRRSSGPNGFLHLGHAGSIVLNYEPAKEFGGRCLGEPSSGLFRFDDENRIHGVTSYEGRSLAAHILVCPLPEGFYCPACAKQPGCSHAMKRLPASYSQPPANPARRSPVTIGRHRRMMLQRRPVL</sequence>
<keyword evidence="1 5" id="KW-0436">Ligase</keyword>
<feature type="compositionally biased region" description="Basic residues" evidence="6">
    <location>
        <begin position="9"/>
        <end position="27"/>
    </location>
</feature>
<reference evidence="8 9" key="1">
    <citation type="submission" date="2018-07" db="EMBL/GenBank/DDBJ databases">
        <title>Diversity of Mesorhizobium strains in Brazil.</title>
        <authorList>
            <person name="Helene L.C.F."/>
            <person name="Dall'Agnol R."/>
            <person name="Delamuta J.R.M."/>
            <person name="Hungria M."/>
        </authorList>
    </citation>
    <scope>NUCLEOTIDE SEQUENCE [LARGE SCALE GENOMIC DNA]</scope>
    <source>
        <strain evidence="8 9">AC99b</strain>
    </source>
</reference>
<protein>
    <recommendedName>
        <fullName evidence="7">Glutamyl/glutaminyl-tRNA synthetase class Ib catalytic domain-containing protein</fullName>
    </recommendedName>
</protein>
<gene>
    <name evidence="8" type="ORF">DPM33_04735</name>
</gene>